<name>A0A7R8ZUB7_9CRUS</name>
<protein>
    <submittedName>
        <fullName evidence="1">Uncharacterized protein</fullName>
    </submittedName>
</protein>
<dbReference type="EMBL" id="OB686661">
    <property type="protein sequence ID" value="CAD7237308.1"/>
    <property type="molecule type" value="Genomic_DNA"/>
</dbReference>
<accession>A0A7R8ZUB7</accession>
<reference evidence="1" key="1">
    <citation type="submission" date="2020-11" db="EMBL/GenBank/DDBJ databases">
        <authorList>
            <person name="Tran Van P."/>
        </authorList>
    </citation>
    <scope>NUCLEOTIDE SEQUENCE</scope>
</reference>
<dbReference type="OrthoDB" id="5873834at2759"/>
<feature type="non-terminal residue" evidence="1">
    <location>
        <position position="76"/>
    </location>
</feature>
<proteinExistence type="predicted"/>
<sequence length="76" mass="8584">MCSLDLRRQAAQHLDCLACFQPATPQDLQRREPLIDLLSSWSKLHCLPALRQKQIQTLVLVFTLSLIAFGFSGESD</sequence>
<dbReference type="AlphaFoldDB" id="A0A7R8ZUB7"/>
<gene>
    <name evidence="1" type="ORF">CTOB1V02_LOCUS15123</name>
</gene>
<organism evidence="1">
    <name type="scientific">Cyprideis torosa</name>
    <dbReference type="NCBI Taxonomy" id="163714"/>
    <lineage>
        <taxon>Eukaryota</taxon>
        <taxon>Metazoa</taxon>
        <taxon>Ecdysozoa</taxon>
        <taxon>Arthropoda</taxon>
        <taxon>Crustacea</taxon>
        <taxon>Oligostraca</taxon>
        <taxon>Ostracoda</taxon>
        <taxon>Podocopa</taxon>
        <taxon>Podocopida</taxon>
        <taxon>Cytherocopina</taxon>
        <taxon>Cytheroidea</taxon>
        <taxon>Cytherideidae</taxon>
        <taxon>Cyprideis</taxon>
    </lineage>
</organism>
<evidence type="ECO:0000313" key="1">
    <source>
        <dbReference type="EMBL" id="CAD7237308.1"/>
    </source>
</evidence>